<dbReference type="InterPro" id="IPR042094">
    <property type="entry name" value="T2SS_GspF_sf"/>
</dbReference>
<dbReference type="GO" id="GO:0009306">
    <property type="term" value="P:protein secretion"/>
    <property type="evidence" value="ECO:0007669"/>
    <property type="project" value="InterPro"/>
</dbReference>
<name>A0A6J4JA61_9BACT</name>
<keyword evidence="6 9" id="KW-0812">Transmembrane</keyword>
<gene>
    <name evidence="12" type="ORF">AVDCRST_MAG63-3069</name>
</gene>
<feature type="transmembrane region" description="Helical" evidence="10">
    <location>
        <begin position="234"/>
        <end position="251"/>
    </location>
</feature>
<dbReference type="Gene3D" id="1.20.81.30">
    <property type="entry name" value="Type II secretion system (T2SS), domain F"/>
    <property type="match status" value="2"/>
</dbReference>
<keyword evidence="3 9" id="KW-0813">Transport</keyword>
<dbReference type="EMBL" id="CADCTO010000392">
    <property type="protein sequence ID" value="CAA9272033.1"/>
    <property type="molecule type" value="Genomic_DNA"/>
</dbReference>
<dbReference type="InterPro" id="IPR003004">
    <property type="entry name" value="GspF/PilC"/>
</dbReference>
<evidence type="ECO:0000313" key="12">
    <source>
        <dbReference type="EMBL" id="CAA9272033.1"/>
    </source>
</evidence>
<keyword evidence="8 10" id="KW-0472">Membrane</keyword>
<organism evidence="12">
    <name type="scientific">uncultured Armatimonadetes bacterium</name>
    <dbReference type="NCBI Taxonomy" id="157466"/>
    <lineage>
        <taxon>Bacteria</taxon>
        <taxon>Bacillati</taxon>
        <taxon>Armatimonadota</taxon>
        <taxon>environmental samples</taxon>
    </lineage>
</organism>
<proteinExistence type="inferred from homology"/>
<dbReference type="PANTHER" id="PTHR30012">
    <property type="entry name" value="GENERAL SECRETION PATHWAY PROTEIN"/>
    <property type="match status" value="1"/>
</dbReference>
<sequence length="421" mass="46594">MPTFAYTVRGADGKSQTGTREADSQDMLRRSLAEQGFTVQNVKPAKAAKQAKAAVRRNPNAPTFMDRFQKVKLIELSLFCRQFSTMIDAGVSLVRCLDVLAEQTTNPKLRRIINDIKGEVEAGNTLSKSMSKYPSVFNNLFIGLIRAGEVGGVLEESLQRLSAFLEKDVELRRKVKSAMTYPIIVAVVAVAIVLGLVTFILPKFMDLFKDLGVKEFPMMTQVLIDFSNFLTTKWYLMMLIMGVSSVAFKMFTRTKFGRRAYDRFKLKVPVFGPLNHKVCLSRFARTLATLLSSGVPILQAMETVAGTVNNEIISDAILDARARIREGDVISEPLRKSRMFPPMVVQMIAIGQESGSLDTMLMKIADFYEQEVDAALASLTAAIEPVMIVFLGVTVGFIVIAMFMPLLAVIQNLTGSPDDAE</sequence>
<evidence type="ECO:0000256" key="2">
    <source>
        <dbReference type="ARBA" id="ARBA00005745"/>
    </source>
</evidence>
<evidence type="ECO:0000256" key="6">
    <source>
        <dbReference type="ARBA" id="ARBA00022692"/>
    </source>
</evidence>
<evidence type="ECO:0000256" key="7">
    <source>
        <dbReference type="ARBA" id="ARBA00022989"/>
    </source>
</evidence>
<comment type="subcellular location">
    <subcellularLocation>
        <location evidence="1">Cell inner membrane</location>
        <topology evidence="1">Multi-pass membrane protein</topology>
    </subcellularLocation>
    <subcellularLocation>
        <location evidence="9">Cell membrane</location>
        <topology evidence="9">Multi-pass membrane protein</topology>
    </subcellularLocation>
</comment>
<evidence type="ECO:0000256" key="4">
    <source>
        <dbReference type="ARBA" id="ARBA00022475"/>
    </source>
</evidence>
<evidence type="ECO:0000256" key="1">
    <source>
        <dbReference type="ARBA" id="ARBA00004429"/>
    </source>
</evidence>
<keyword evidence="4" id="KW-1003">Cell membrane</keyword>
<feature type="transmembrane region" description="Helical" evidence="10">
    <location>
        <begin position="386"/>
        <end position="410"/>
    </location>
</feature>
<protein>
    <submittedName>
        <fullName evidence="12">Type IV fimbrial assembly protein PilC</fullName>
    </submittedName>
</protein>
<dbReference type="AlphaFoldDB" id="A0A6J4JA61"/>
<comment type="similarity">
    <text evidence="2 9">Belongs to the GSP F family.</text>
</comment>
<dbReference type="FunFam" id="1.20.81.30:FF:000001">
    <property type="entry name" value="Type II secretion system protein F"/>
    <property type="match status" value="2"/>
</dbReference>
<evidence type="ECO:0000256" key="10">
    <source>
        <dbReference type="SAM" id="Phobius"/>
    </source>
</evidence>
<reference evidence="12" key="1">
    <citation type="submission" date="2020-02" db="EMBL/GenBank/DDBJ databases">
        <authorList>
            <person name="Meier V. D."/>
        </authorList>
    </citation>
    <scope>NUCLEOTIDE SEQUENCE</scope>
    <source>
        <strain evidence="12">AVDCRST_MAG63</strain>
    </source>
</reference>
<dbReference type="GO" id="GO:0005886">
    <property type="term" value="C:plasma membrane"/>
    <property type="evidence" value="ECO:0007669"/>
    <property type="project" value="UniProtKB-SubCell"/>
</dbReference>
<dbReference type="Pfam" id="PF00482">
    <property type="entry name" value="T2SSF"/>
    <property type="match status" value="2"/>
</dbReference>
<evidence type="ECO:0000259" key="11">
    <source>
        <dbReference type="Pfam" id="PF00482"/>
    </source>
</evidence>
<dbReference type="PANTHER" id="PTHR30012:SF0">
    <property type="entry name" value="TYPE II SECRETION SYSTEM PROTEIN F-RELATED"/>
    <property type="match status" value="1"/>
</dbReference>
<accession>A0A6J4JA61</accession>
<evidence type="ECO:0000256" key="9">
    <source>
        <dbReference type="RuleBase" id="RU003923"/>
    </source>
</evidence>
<keyword evidence="7 10" id="KW-1133">Transmembrane helix</keyword>
<feature type="domain" description="Type II secretion system protein GspF" evidence="11">
    <location>
        <begin position="283"/>
        <end position="405"/>
    </location>
</feature>
<evidence type="ECO:0000256" key="8">
    <source>
        <dbReference type="ARBA" id="ARBA00023136"/>
    </source>
</evidence>
<keyword evidence="5" id="KW-0997">Cell inner membrane</keyword>
<dbReference type="PRINTS" id="PR00812">
    <property type="entry name" value="BCTERIALGSPF"/>
</dbReference>
<dbReference type="PROSITE" id="PS00874">
    <property type="entry name" value="T2SP_F"/>
    <property type="match status" value="1"/>
</dbReference>
<feature type="transmembrane region" description="Helical" evidence="10">
    <location>
        <begin position="181"/>
        <end position="201"/>
    </location>
</feature>
<evidence type="ECO:0000256" key="3">
    <source>
        <dbReference type="ARBA" id="ARBA00022448"/>
    </source>
</evidence>
<evidence type="ECO:0000256" key="5">
    <source>
        <dbReference type="ARBA" id="ARBA00022519"/>
    </source>
</evidence>
<dbReference type="InterPro" id="IPR001992">
    <property type="entry name" value="T2SS_GspF/T4SS_PilC_CS"/>
</dbReference>
<feature type="domain" description="Type II secretion system protein GspF" evidence="11">
    <location>
        <begin position="79"/>
        <end position="202"/>
    </location>
</feature>
<dbReference type="InterPro" id="IPR018076">
    <property type="entry name" value="T2SS_GspF_dom"/>
</dbReference>